<dbReference type="PROSITE" id="PS00622">
    <property type="entry name" value="HTH_LUXR_1"/>
    <property type="match status" value="1"/>
</dbReference>
<dbReference type="SMART" id="SM00421">
    <property type="entry name" value="HTH_LUXR"/>
    <property type="match status" value="1"/>
</dbReference>
<dbReference type="EMBL" id="OCNK01000004">
    <property type="protein sequence ID" value="SOE02142.1"/>
    <property type="molecule type" value="Genomic_DNA"/>
</dbReference>
<keyword evidence="2" id="KW-0597">Phosphoprotein</keyword>
<dbReference type="InterPro" id="IPR001789">
    <property type="entry name" value="Sig_transdc_resp-reg_receiver"/>
</dbReference>
<dbReference type="PROSITE" id="PS50110">
    <property type="entry name" value="RESPONSE_REGULATORY"/>
    <property type="match status" value="1"/>
</dbReference>
<feature type="domain" description="HTH luxR-type" evidence="3">
    <location>
        <begin position="134"/>
        <end position="199"/>
    </location>
</feature>
<dbReference type="PANTHER" id="PTHR43214:SF42">
    <property type="entry name" value="TRANSCRIPTIONAL REGULATORY PROTEIN DESR"/>
    <property type="match status" value="1"/>
</dbReference>
<evidence type="ECO:0000259" key="3">
    <source>
        <dbReference type="PROSITE" id="PS50043"/>
    </source>
</evidence>
<proteinExistence type="predicted"/>
<evidence type="ECO:0000259" key="4">
    <source>
        <dbReference type="PROSITE" id="PS50110"/>
    </source>
</evidence>
<evidence type="ECO:0000313" key="6">
    <source>
        <dbReference type="Proteomes" id="UP000219482"/>
    </source>
</evidence>
<evidence type="ECO:0000256" key="2">
    <source>
        <dbReference type="PROSITE-ProRule" id="PRU00169"/>
    </source>
</evidence>
<dbReference type="SUPFAM" id="SSF46894">
    <property type="entry name" value="C-terminal effector domain of the bipartite response regulators"/>
    <property type="match status" value="1"/>
</dbReference>
<dbReference type="GO" id="GO:0006355">
    <property type="term" value="P:regulation of DNA-templated transcription"/>
    <property type="evidence" value="ECO:0007669"/>
    <property type="project" value="InterPro"/>
</dbReference>
<dbReference type="GO" id="GO:0003677">
    <property type="term" value="F:DNA binding"/>
    <property type="evidence" value="ECO:0007669"/>
    <property type="project" value="UniProtKB-KW"/>
</dbReference>
<dbReference type="Proteomes" id="UP000219482">
    <property type="component" value="Unassembled WGS sequence"/>
</dbReference>
<dbReference type="InterPro" id="IPR039420">
    <property type="entry name" value="WalR-like"/>
</dbReference>
<organism evidence="5 6">
    <name type="scientific">Blastococcus haudaquaticus</name>
    <dbReference type="NCBI Taxonomy" id="1938745"/>
    <lineage>
        <taxon>Bacteria</taxon>
        <taxon>Bacillati</taxon>
        <taxon>Actinomycetota</taxon>
        <taxon>Actinomycetes</taxon>
        <taxon>Geodermatophilales</taxon>
        <taxon>Geodermatophilaceae</taxon>
        <taxon>Blastococcus</taxon>
    </lineage>
</organism>
<dbReference type="PROSITE" id="PS50043">
    <property type="entry name" value="HTH_LUXR_2"/>
    <property type="match status" value="1"/>
</dbReference>
<dbReference type="InterPro" id="IPR011006">
    <property type="entry name" value="CheY-like_superfamily"/>
</dbReference>
<dbReference type="AlphaFoldDB" id="A0A286H369"/>
<dbReference type="Pfam" id="PF00072">
    <property type="entry name" value="Response_reg"/>
    <property type="match status" value="1"/>
</dbReference>
<evidence type="ECO:0000313" key="5">
    <source>
        <dbReference type="EMBL" id="SOE02142.1"/>
    </source>
</evidence>
<dbReference type="SMART" id="SM00448">
    <property type="entry name" value="REC"/>
    <property type="match status" value="1"/>
</dbReference>
<dbReference type="CDD" id="cd06170">
    <property type="entry name" value="LuxR_C_like"/>
    <property type="match status" value="1"/>
</dbReference>
<dbReference type="InterPro" id="IPR000792">
    <property type="entry name" value="Tscrpt_reg_LuxR_C"/>
</dbReference>
<dbReference type="RefSeq" id="WP_097185102.1">
    <property type="nucleotide sequence ID" value="NZ_OCNK01000004.1"/>
</dbReference>
<keyword evidence="6" id="KW-1185">Reference proteome</keyword>
<dbReference type="InterPro" id="IPR016032">
    <property type="entry name" value="Sig_transdc_resp-reg_C-effctor"/>
</dbReference>
<gene>
    <name evidence="5" type="ORF">SAMN06272739_3371</name>
</gene>
<evidence type="ECO:0000256" key="1">
    <source>
        <dbReference type="ARBA" id="ARBA00023125"/>
    </source>
</evidence>
<dbReference type="Pfam" id="PF00196">
    <property type="entry name" value="GerE"/>
    <property type="match status" value="1"/>
</dbReference>
<dbReference type="PANTHER" id="PTHR43214">
    <property type="entry name" value="TWO-COMPONENT RESPONSE REGULATOR"/>
    <property type="match status" value="1"/>
</dbReference>
<dbReference type="PRINTS" id="PR00038">
    <property type="entry name" value="HTHLUXR"/>
</dbReference>
<keyword evidence="1" id="KW-0238">DNA-binding</keyword>
<feature type="modified residue" description="4-aspartylphosphate" evidence="2">
    <location>
        <position position="54"/>
    </location>
</feature>
<dbReference type="GO" id="GO:0000160">
    <property type="term" value="P:phosphorelay signal transduction system"/>
    <property type="evidence" value="ECO:0007669"/>
    <property type="project" value="InterPro"/>
</dbReference>
<reference evidence="6" key="1">
    <citation type="submission" date="2017-09" db="EMBL/GenBank/DDBJ databases">
        <authorList>
            <person name="Varghese N."/>
            <person name="Submissions S."/>
        </authorList>
    </citation>
    <scope>NUCLEOTIDE SEQUENCE [LARGE SCALE GENOMIC DNA]</scope>
    <source>
        <strain evidence="6">DSM 44270</strain>
    </source>
</reference>
<dbReference type="SUPFAM" id="SSF52172">
    <property type="entry name" value="CheY-like"/>
    <property type="match status" value="1"/>
</dbReference>
<feature type="domain" description="Response regulatory" evidence="4">
    <location>
        <begin position="3"/>
        <end position="119"/>
    </location>
</feature>
<dbReference type="OrthoDB" id="9808843at2"/>
<name>A0A286H369_9ACTN</name>
<sequence>MIRVLIAEDQSLVRGALRALLELEEDLEVVAEVGRGDAVVAAAREHRPDVALLDIEMPGGDGIEAARELATAVPGCRAVILTTFGRPGFLRRAMEVGAAGFLVKDAPVAELARGIRAVMAGERVIDRDLAAAALAIGATPLSAREADVLRAAADGATVADIAGRLFLSEGTVRNYLSSAIGKTGARTRVEAAREAADKGWL</sequence>
<protein>
    <submittedName>
        <fullName evidence="5">Two component transcriptional regulator, LuxR family</fullName>
    </submittedName>
</protein>
<dbReference type="Gene3D" id="3.40.50.2300">
    <property type="match status" value="1"/>
</dbReference>
<accession>A0A286H369</accession>